<dbReference type="InterPro" id="IPR058934">
    <property type="entry name" value="YMC020W-like"/>
</dbReference>
<sequence>MSPKRKNADDPDEEITIEDTEKKPRSESTISHSSWIYKLTASPPVKKNNKQPAEPTTKEVLVDEPESTKEVYMTEPEPTKEASASMEPDTTDTTTATKEQQQAAGVWSWLGYSDKKPDEPADPITSSQPKPSYWKSLFGSGNPYQPDSVIISDDNQEEQPPLPTPEEHKSPLETTTTEEPIKPTAEDTVPPNLPRQPSSNNVVLPTFESQFEFVNPAPCPDNPSIFCKAIHAINSIFTQKSDKSPQWQDIEYLSNMIQAMKNDPENVADKKILIVGVHGWFPSKLVRNVLGEPTGTSIKFCEQMTSAVKTYFQQTHNLEIPDKAITNIPLQWEGKVMERVNKLYEYLISDWKQHLESADIILWVTHSQGTPVSAILLKSLIEESIIQTDKQPVCMLAMAGISHGPFPSLKGNLLVKYFEADAARELFEFMDSNSEISIQFREAMAFVLQNKVKAVLMGSMQDQVVPLYSAIMSGISHPNILRAVYIDGHIYSKDDFLIRLILFAIRLLNVGLSDHGFLIHISEVLAGNIYAWEGGHSTVYEELKVFLLPLQYLFETPPFANYQIKTPTLLLTQQLKETTDRAKQKVLDKVQARLDPFQAKLRLNPFHLPWAMRGIWDDPRILSDETLNHELEKLQNLFDKWNPTSAKLKEIKFRLEPLKARL</sequence>
<keyword evidence="4" id="KW-1185">Reference proteome</keyword>
<reference evidence="3" key="1">
    <citation type="submission" date="2021-01" db="EMBL/GenBank/DDBJ databases">
        <title>Metabolic potential, ecology and presence of endohyphal bacteria is reflected in genomic diversity of Mucoromycotina.</title>
        <authorList>
            <person name="Muszewska A."/>
            <person name="Okrasinska A."/>
            <person name="Steczkiewicz K."/>
            <person name="Drgas O."/>
            <person name="Orlowska M."/>
            <person name="Perlinska-Lenart U."/>
            <person name="Aleksandrzak-Piekarczyk T."/>
            <person name="Szatraj K."/>
            <person name="Zielenkiewicz U."/>
            <person name="Pilsyk S."/>
            <person name="Malc E."/>
            <person name="Mieczkowski P."/>
            <person name="Kruszewska J.S."/>
            <person name="Biernat P."/>
            <person name="Pawlowska J."/>
        </authorList>
    </citation>
    <scope>NUCLEOTIDE SEQUENCE</scope>
    <source>
        <strain evidence="3">WA0000018081</strain>
    </source>
</reference>
<dbReference type="AlphaFoldDB" id="A0A8H7VS16"/>
<organism evidence="3 4">
    <name type="scientific">Thamnidium elegans</name>
    <dbReference type="NCBI Taxonomy" id="101142"/>
    <lineage>
        <taxon>Eukaryota</taxon>
        <taxon>Fungi</taxon>
        <taxon>Fungi incertae sedis</taxon>
        <taxon>Mucoromycota</taxon>
        <taxon>Mucoromycotina</taxon>
        <taxon>Mucoromycetes</taxon>
        <taxon>Mucorales</taxon>
        <taxon>Mucorineae</taxon>
        <taxon>Mucoraceae</taxon>
        <taxon>Thamnidium</taxon>
    </lineage>
</organism>
<dbReference type="InterPro" id="IPR058933">
    <property type="entry name" value="YMC020W-like_ab_hydrolase"/>
</dbReference>
<dbReference type="EMBL" id="JAEPRE010000292">
    <property type="protein sequence ID" value="KAG2229252.1"/>
    <property type="molecule type" value="Genomic_DNA"/>
</dbReference>
<feature type="domain" description="YMC020W-like alpha/beta hydrolase" evidence="2">
    <location>
        <begin position="265"/>
        <end position="565"/>
    </location>
</feature>
<evidence type="ECO:0000313" key="4">
    <source>
        <dbReference type="Proteomes" id="UP000613177"/>
    </source>
</evidence>
<protein>
    <recommendedName>
        <fullName evidence="2">YMC020W-like alpha/beta hydrolase domain-containing protein</fullName>
    </recommendedName>
</protein>
<proteinExistence type="predicted"/>
<dbReference type="Proteomes" id="UP000613177">
    <property type="component" value="Unassembled WGS sequence"/>
</dbReference>
<dbReference type="PANTHER" id="PTHR47349">
    <property type="entry name" value="CHROMOSOME 8, WHOLE GENOME SHOTGUN SEQUENCE"/>
    <property type="match status" value="1"/>
</dbReference>
<feature type="compositionally biased region" description="Basic and acidic residues" evidence="1">
    <location>
        <begin position="56"/>
        <end position="69"/>
    </location>
</feature>
<dbReference type="Pfam" id="PF26147">
    <property type="entry name" value="AB_HYDROLASE_YMC0-YMC35"/>
    <property type="match status" value="1"/>
</dbReference>
<evidence type="ECO:0000259" key="2">
    <source>
        <dbReference type="Pfam" id="PF26147"/>
    </source>
</evidence>
<evidence type="ECO:0000256" key="1">
    <source>
        <dbReference type="SAM" id="MobiDB-lite"/>
    </source>
</evidence>
<name>A0A8H7VS16_9FUNG</name>
<dbReference type="PANTHER" id="PTHR47349:SF1">
    <property type="entry name" value="AER328WP"/>
    <property type="match status" value="1"/>
</dbReference>
<feature type="region of interest" description="Disordered" evidence="1">
    <location>
        <begin position="1"/>
        <end position="201"/>
    </location>
</feature>
<accession>A0A8H7VS16</accession>
<gene>
    <name evidence="3" type="ORF">INT48_002830</name>
</gene>
<evidence type="ECO:0000313" key="3">
    <source>
        <dbReference type="EMBL" id="KAG2229252.1"/>
    </source>
</evidence>
<comment type="caution">
    <text evidence="3">The sequence shown here is derived from an EMBL/GenBank/DDBJ whole genome shotgun (WGS) entry which is preliminary data.</text>
</comment>